<feature type="transmembrane region" description="Helical" evidence="7">
    <location>
        <begin position="310"/>
        <end position="328"/>
    </location>
</feature>
<keyword evidence="6" id="KW-0479">Metal-binding</keyword>
<evidence type="ECO:0000256" key="7">
    <source>
        <dbReference type="SAM" id="Phobius"/>
    </source>
</evidence>
<evidence type="ECO:0000313" key="9">
    <source>
        <dbReference type="Proteomes" id="UP000031737"/>
    </source>
</evidence>
<evidence type="ECO:0000256" key="4">
    <source>
        <dbReference type="ARBA" id="ARBA00022989"/>
    </source>
</evidence>
<sequence length="338" mass="37920">MSELLTVQEVDPWLQFNPYIVSGYRPRMTICAALRSFFTWHNESFNVWTHAIAACFVFYLTLFPPTMDAAPTTNVGASGAGGVTATSVVLPLYERRWLGTSSEHHIGASSTTAFRLTCLVFLAIFICSVVYHLFIPCPTSELSYRRLLSCDVFGVVLCITATSWSFLYRGNACSADWTSHAGLGAVLLSGLFVLYCVLFNASCGAMGRLKAIGFHCALRLSVLLWVELPKVQSQGYHQAFYYHAMSYVFISLGGVIGGFRFPERQLRRATQPLPASSSLLATAVSRFWGWVGRFLVSNEELDYMWNSHTLWHYCIVLSATMMLFAFYYDVEEFELARC</sequence>
<comment type="caution">
    <text evidence="8">The sequence shown here is derived from an EMBL/GenBank/DDBJ whole genome shotgun (WGS) entry which is preliminary data.</text>
</comment>
<feature type="transmembrane region" description="Helical" evidence="7">
    <location>
        <begin position="240"/>
        <end position="261"/>
    </location>
</feature>
<feature type="transmembrane region" description="Helical" evidence="7">
    <location>
        <begin position="45"/>
        <end position="63"/>
    </location>
</feature>
<keyword evidence="4 7" id="KW-1133">Transmembrane helix</keyword>
<comment type="subcellular location">
    <subcellularLocation>
        <location evidence="1">Membrane</location>
        <topology evidence="1">Multi-pass membrane protein</topology>
    </subcellularLocation>
</comment>
<accession>A0A061IUB9</accession>
<dbReference type="PANTHER" id="PTHR20855">
    <property type="entry name" value="ADIPOR/PROGESTIN RECEPTOR-RELATED"/>
    <property type="match status" value="1"/>
</dbReference>
<evidence type="ECO:0000256" key="5">
    <source>
        <dbReference type="ARBA" id="ARBA00023136"/>
    </source>
</evidence>
<feature type="transmembrane region" description="Helical" evidence="7">
    <location>
        <begin position="147"/>
        <end position="167"/>
    </location>
</feature>
<proteinExistence type="inferred from homology"/>
<feature type="transmembrane region" description="Helical" evidence="7">
    <location>
        <begin position="113"/>
        <end position="135"/>
    </location>
</feature>
<dbReference type="VEuPathDB" id="TriTrypDB:TRSC58_05630"/>
<dbReference type="OrthoDB" id="535992at2759"/>
<keyword evidence="5 7" id="KW-0472">Membrane</keyword>
<keyword evidence="9" id="KW-1185">Reference proteome</keyword>
<gene>
    <name evidence="8" type="ORF">TRSC58_05630</name>
</gene>
<dbReference type="InterPro" id="IPR004254">
    <property type="entry name" value="AdipoR/HlyIII-related"/>
</dbReference>
<comment type="similarity">
    <text evidence="2">Belongs to the ADIPOR family.</text>
</comment>
<evidence type="ECO:0000313" key="8">
    <source>
        <dbReference type="EMBL" id="ESL06693.1"/>
    </source>
</evidence>
<dbReference type="GO" id="GO:0046872">
    <property type="term" value="F:metal ion binding"/>
    <property type="evidence" value="ECO:0007669"/>
    <property type="project" value="UniProtKB-KW"/>
</dbReference>
<evidence type="ECO:0000256" key="6">
    <source>
        <dbReference type="PIRSR" id="PIRSR604254-1"/>
    </source>
</evidence>
<evidence type="ECO:0000256" key="3">
    <source>
        <dbReference type="ARBA" id="ARBA00022692"/>
    </source>
</evidence>
<dbReference type="GO" id="GO:0016020">
    <property type="term" value="C:membrane"/>
    <property type="evidence" value="ECO:0007669"/>
    <property type="project" value="UniProtKB-SubCell"/>
</dbReference>
<feature type="transmembrane region" description="Helical" evidence="7">
    <location>
        <begin position="179"/>
        <end position="199"/>
    </location>
</feature>
<evidence type="ECO:0000256" key="1">
    <source>
        <dbReference type="ARBA" id="ARBA00004141"/>
    </source>
</evidence>
<feature type="transmembrane region" description="Helical" evidence="7">
    <location>
        <begin position="211"/>
        <end position="228"/>
    </location>
</feature>
<evidence type="ECO:0000256" key="2">
    <source>
        <dbReference type="ARBA" id="ARBA00007018"/>
    </source>
</evidence>
<dbReference type="Proteomes" id="UP000031737">
    <property type="component" value="Unassembled WGS sequence"/>
</dbReference>
<keyword evidence="6" id="KW-0862">Zinc</keyword>
<name>A0A061IUB9_TRYRA</name>
<dbReference type="GO" id="GO:0038023">
    <property type="term" value="F:signaling receptor activity"/>
    <property type="evidence" value="ECO:0007669"/>
    <property type="project" value="TreeGrafter"/>
</dbReference>
<dbReference type="AlphaFoldDB" id="A0A061IUB9"/>
<dbReference type="PANTHER" id="PTHR20855:SF52">
    <property type="entry name" value="ADIPONECTIN RECEPTOR PROTEIN"/>
    <property type="match status" value="1"/>
</dbReference>
<reference evidence="8 9" key="1">
    <citation type="submission" date="2013-07" db="EMBL/GenBank/DDBJ databases">
        <authorList>
            <person name="Stoco P.H."/>
            <person name="Wagner G."/>
            <person name="Gerber A."/>
            <person name="Zaha A."/>
            <person name="Thompson C."/>
            <person name="Bartholomeu D.C."/>
            <person name="Luckemeyer D.D."/>
            <person name="Bahia D."/>
            <person name="Loreto E."/>
            <person name="Prestes E.B."/>
            <person name="Lima F.M."/>
            <person name="Rodrigues-Luiz G."/>
            <person name="Vallejo G.A."/>
            <person name="Filho J.F."/>
            <person name="Monteiro K.M."/>
            <person name="Tyler K.M."/>
            <person name="de Almeida L.G."/>
            <person name="Ortiz M.F."/>
            <person name="Siervo M.A."/>
            <person name="de Moraes M.H."/>
            <person name="Cunha O.L."/>
            <person name="Mendonca-Neto R."/>
            <person name="Silva R."/>
            <person name="Teixeira S.M."/>
            <person name="Murta S.M."/>
            <person name="Sincero T.C."/>
            <person name="Mendes T.A."/>
            <person name="Urmenyi T.P."/>
            <person name="Silva V.G."/>
            <person name="da Rocha W.D."/>
            <person name="Andersson B."/>
            <person name="Romanha A.J."/>
            <person name="Steindel M."/>
            <person name="de Vasconcelos A.T."/>
            <person name="Grisard E.C."/>
        </authorList>
    </citation>
    <scope>NUCLEOTIDE SEQUENCE [LARGE SCALE GENOMIC DNA]</scope>
    <source>
        <strain evidence="8 9">SC58</strain>
    </source>
</reference>
<organism evidence="8 9">
    <name type="scientific">Trypanosoma rangeli SC58</name>
    <dbReference type="NCBI Taxonomy" id="429131"/>
    <lineage>
        <taxon>Eukaryota</taxon>
        <taxon>Discoba</taxon>
        <taxon>Euglenozoa</taxon>
        <taxon>Kinetoplastea</taxon>
        <taxon>Metakinetoplastina</taxon>
        <taxon>Trypanosomatida</taxon>
        <taxon>Trypanosomatidae</taxon>
        <taxon>Trypanosoma</taxon>
        <taxon>Herpetosoma</taxon>
    </lineage>
</organism>
<dbReference type="Pfam" id="PF03006">
    <property type="entry name" value="HlyIII"/>
    <property type="match status" value="1"/>
</dbReference>
<evidence type="ECO:0008006" key="10">
    <source>
        <dbReference type="Google" id="ProtNLM"/>
    </source>
</evidence>
<keyword evidence="3 7" id="KW-0812">Transmembrane</keyword>
<protein>
    <recommendedName>
        <fullName evidence="10">Adiponectin receptor</fullName>
    </recommendedName>
</protein>
<dbReference type="EMBL" id="AUPL01005630">
    <property type="protein sequence ID" value="ESL06693.1"/>
    <property type="molecule type" value="Genomic_DNA"/>
</dbReference>
<feature type="binding site" evidence="6">
    <location>
        <position position="132"/>
    </location>
    <ligand>
        <name>Zn(2+)</name>
        <dbReference type="ChEBI" id="CHEBI:29105"/>
    </ligand>
</feature>